<dbReference type="GO" id="GO:0008239">
    <property type="term" value="F:dipeptidyl-peptidase activity"/>
    <property type="evidence" value="ECO:0007669"/>
    <property type="project" value="TreeGrafter"/>
</dbReference>
<evidence type="ECO:0000313" key="4">
    <source>
        <dbReference type="Proteomes" id="UP000830671"/>
    </source>
</evidence>
<dbReference type="GO" id="GO:0005737">
    <property type="term" value="C:cytoplasm"/>
    <property type="evidence" value="ECO:0007669"/>
    <property type="project" value="TreeGrafter"/>
</dbReference>
<name>A0A9Q8SHI2_9PEZI</name>
<dbReference type="InterPro" id="IPR039461">
    <property type="entry name" value="Peptidase_M49"/>
</dbReference>
<keyword evidence="1" id="KW-0479">Metal-binding</keyword>
<reference evidence="3" key="1">
    <citation type="journal article" date="2021" name="Mol. Plant Microbe Interact.">
        <title>Complete Genome Sequence of the Plant-Pathogenic Fungus Colletotrichum lupini.</title>
        <authorList>
            <person name="Baroncelli R."/>
            <person name="Pensec F."/>
            <person name="Da Lio D."/>
            <person name="Boufleur T."/>
            <person name="Vicente I."/>
            <person name="Sarrocco S."/>
            <person name="Picot A."/>
            <person name="Baraldi E."/>
            <person name="Sukno S."/>
            <person name="Thon M."/>
            <person name="Le Floch G."/>
        </authorList>
    </citation>
    <scope>NUCLEOTIDE SEQUENCE</scope>
    <source>
        <strain evidence="3">IMI 504893</strain>
    </source>
</reference>
<organism evidence="3 4">
    <name type="scientific">Colletotrichum lupini</name>
    <dbReference type="NCBI Taxonomy" id="145971"/>
    <lineage>
        <taxon>Eukaryota</taxon>
        <taxon>Fungi</taxon>
        <taxon>Dikarya</taxon>
        <taxon>Ascomycota</taxon>
        <taxon>Pezizomycotina</taxon>
        <taxon>Sordariomycetes</taxon>
        <taxon>Hypocreomycetidae</taxon>
        <taxon>Glomerellales</taxon>
        <taxon>Glomerellaceae</taxon>
        <taxon>Colletotrichum</taxon>
        <taxon>Colletotrichum acutatum species complex</taxon>
    </lineage>
</organism>
<accession>A0A9Q8SHI2</accession>
<dbReference type="Pfam" id="PF03571">
    <property type="entry name" value="Peptidase_M49"/>
    <property type="match status" value="1"/>
</dbReference>
<dbReference type="GO" id="GO:0046872">
    <property type="term" value="F:metal ion binding"/>
    <property type="evidence" value="ECO:0007669"/>
    <property type="project" value="UniProtKB-KW"/>
</dbReference>
<dbReference type="AlphaFoldDB" id="A0A9Q8SHI2"/>
<keyword evidence="4" id="KW-1185">Reference proteome</keyword>
<dbReference type="PANTHER" id="PTHR23422">
    <property type="entry name" value="DIPEPTIDYL PEPTIDASE III-RELATED"/>
    <property type="match status" value="1"/>
</dbReference>
<evidence type="ECO:0000313" key="3">
    <source>
        <dbReference type="EMBL" id="UQC77218.1"/>
    </source>
</evidence>
<dbReference type="EMBL" id="CP019474">
    <property type="protein sequence ID" value="UQC77218.1"/>
    <property type="molecule type" value="Genomic_DNA"/>
</dbReference>
<proteinExistence type="predicted"/>
<dbReference type="KEGG" id="clup:CLUP02_02685"/>
<evidence type="ECO:0000256" key="2">
    <source>
        <dbReference type="ARBA" id="ARBA00022801"/>
    </source>
</evidence>
<dbReference type="RefSeq" id="XP_049138858.1">
    <property type="nucleotide sequence ID" value="XM_049281715.1"/>
</dbReference>
<evidence type="ECO:0000256" key="1">
    <source>
        <dbReference type="ARBA" id="ARBA00022723"/>
    </source>
</evidence>
<dbReference type="Proteomes" id="UP000830671">
    <property type="component" value="Chromosome 2"/>
</dbReference>
<gene>
    <name evidence="3" type="ORF">CLUP02_02685</name>
</gene>
<dbReference type="GeneID" id="73336725"/>
<keyword evidence="2" id="KW-0378">Hydrolase</keyword>
<dbReference type="PANTHER" id="PTHR23422:SF11">
    <property type="entry name" value="DIPEPTIDYL PEPTIDASE 3"/>
    <property type="match status" value="1"/>
</dbReference>
<sequence length="892" mass="100191">METGQANDFDFGCSDKATGNRAQTCITGACLTVPIWVALSVKEGMSRHYATTPVHQPFTPIRQVKHKYDQLGIPRRGLWQLQSGLFAVCSRPVAYKCSPLRGPSASDKAGHFEPPFGTGINAHPDIHHGCIWTKQPPQFMKIESTFQTIVTHRLEARCVFDNLAKDEDEDGKAYKAYAHHLARACWYGSRIMLRQTSPEAEGILDFILELHKACNGQWDEFRTRGLDQEHLDCWLEYAATFLSSVGNYFESGDRKGIPNVPPDALRNMAMISPDAARKLEEIIGPMLNPQPASLGYPSDRSQSSYYPGKRITKVECQAISTLMEKHKLAPENTRLHKIEHGETDAENFDIYEILQASAETDPEPRLVDVIDIDERRAKIFLRRGDHVVEMTKICDELSQARLIASTQEQKTAISQLIDSFRTGNYESFRDAHKTWVKDRAPIVEHCMGFLFGYRDPYGARAEWQAAVGIADREETNKMSRLVARSTELIRTLPWAVPGVNDGKGPFEPSELDVPDFAIIHVIANVSSTVWEATNITIDDEDGKRHGVKNMVYGNRMQLNSSPGRPCYYVHPSEADAYMACAHTVRFVGTAIHELIGHGTGKLLSETAPGKYNFDYENPPVSPVTGQPVQTWYKPGESWNSVFGKLAPTVEECRAFLVSSYLADNKEILALFGYDEHSTLTADDFVYYSYLHFGVQGLSALSSFDAEDKVWGGDHDRAQFTILKHLLQDGGGVLRVEHDQEAGTLHVRVDRSKILSHGKPSIGRMLNKIHIWHSTADVKACRPFYESLSVVDGEYEVWRSIVASKPEPKWKFVQPNTFLSADGKVELVEYEATNVEVEIMPFDPLGKFFTLLDPVLFPFAFIVHRFIGNIPELLRGGKRARQLSPTVSIQVIR</sequence>
<dbReference type="Gene3D" id="3.30.540.30">
    <property type="match status" value="3"/>
</dbReference>
<protein>
    <submittedName>
        <fullName evidence="3">Dipeptidyl-peptidase 3</fullName>
    </submittedName>
</protein>